<dbReference type="AlphaFoldDB" id="A0A6L5QYK6"/>
<organism evidence="1 2">
    <name type="scientific">Agromyces kandeliae</name>
    <dbReference type="NCBI Taxonomy" id="2666141"/>
    <lineage>
        <taxon>Bacteria</taxon>
        <taxon>Bacillati</taxon>
        <taxon>Actinomycetota</taxon>
        <taxon>Actinomycetes</taxon>
        <taxon>Micrococcales</taxon>
        <taxon>Microbacteriaceae</taxon>
        <taxon>Agromyces</taxon>
    </lineage>
</organism>
<evidence type="ECO:0000313" key="2">
    <source>
        <dbReference type="Proteomes" id="UP000476511"/>
    </source>
</evidence>
<dbReference type="Gene3D" id="3.90.550.10">
    <property type="entry name" value="Spore Coat Polysaccharide Biosynthesis Protein SpsA, Chain A"/>
    <property type="match status" value="1"/>
</dbReference>
<dbReference type="RefSeq" id="WP_154345195.1">
    <property type="nucleotide sequence ID" value="NZ_WKJD01000006.1"/>
</dbReference>
<reference evidence="1 2" key="1">
    <citation type="submission" date="2019-11" db="EMBL/GenBank/DDBJ databases">
        <title>Agromyces kandeliae sp. nov., isolated from mangrove soil.</title>
        <authorList>
            <person name="Wang R."/>
        </authorList>
    </citation>
    <scope>NUCLEOTIDE SEQUENCE [LARGE SCALE GENOMIC DNA]</scope>
    <source>
        <strain evidence="1 2">Q22</strain>
    </source>
</reference>
<comment type="caution">
    <text evidence="1">The sequence shown here is derived from an EMBL/GenBank/DDBJ whole genome shotgun (WGS) entry which is preliminary data.</text>
</comment>
<gene>
    <name evidence="1" type="ORF">GJR97_04035</name>
</gene>
<dbReference type="CDD" id="cd00761">
    <property type="entry name" value="Glyco_tranf_GTA_type"/>
    <property type="match status" value="1"/>
</dbReference>
<dbReference type="InterPro" id="IPR029044">
    <property type="entry name" value="Nucleotide-diphossugar_trans"/>
</dbReference>
<dbReference type="Proteomes" id="UP000476511">
    <property type="component" value="Unassembled WGS sequence"/>
</dbReference>
<keyword evidence="2" id="KW-1185">Reference proteome</keyword>
<evidence type="ECO:0008006" key="3">
    <source>
        <dbReference type="Google" id="ProtNLM"/>
    </source>
</evidence>
<evidence type="ECO:0000313" key="1">
    <source>
        <dbReference type="EMBL" id="MRX42892.1"/>
    </source>
</evidence>
<proteinExistence type="predicted"/>
<sequence length="292" mass="31502">MELGLVVSTLGRVEPLQRLLDSLSGRLASGDELVVVAQRNLAEVTALVERFDAGRGRAVVTTSDPGAARGRNHGVASLVGDDPLLVFPNDTTWFPAGSLEALRALPAETRLAAMTVVDEHGPKFVLPSAGTPFDRWNAWNVIEMGLLLRRSLFDAVGGFDPSLGTGAPTPWQAGEATDLLLRIDDRLPWETAQIRWLPPSVAVGGIADAHGLERAERRRKLRAYGRGLGLVVTRWRYPWPWRAAFVGGGLAFGLRHGGEYGALDGWWVFVGRLEGALGRTFGGSAAVQAVRR</sequence>
<dbReference type="EMBL" id="WKJD01000006">
    <property type="protein sequence ID" value="MRX42892.1"/>
    <property type="molecule type" value="Genomic_DNA"/>
</dbReference>
<protein>
    <recommendedName>
        <fullName evidence="3">Glycosyltransferase</fullName>
    </recommendedName>
</protein>
<name>A0A6L5QYK6_9MICO</name>
<dbReference type="SUPFAM" id="SSF53448">
    <property type="entry name" value="Nucleotide-diphospho-sugar transferases"/>
    <property type="match status" value="1"/>
</dbReference>
<accession>A0A6L5QYK6</accession>